<dbReference type="InterPro" id="IPR001635">
    <property type="entry name" value="Flag_hook_Flik"/>
</dbReference>
<keyword evidence="6" id="KW-0966">Cell projection</keyword>
<evidence type="ECO:0000256" key="3">
    <source>
        <dbReference type="ARBA" id="ARBA00022795"/>
    </source>
</evidence>
<keyword evidence="6" id="KW-0282">Flagellum</keyword>
<dbReference type="Proteomes" id="UP001466893">
    <property type="component" value="Chromosome"/>
</dbReference>
<evidence type="ECO:0000259" key="5">
    <source>
        <dbReference type="Pfam" id="PF02120"/>
    </source>
</evidence>
<dbReference type="PANTHER" id="PTHR37533">
    <property type="entry name" value="FLAGELLAR HOOK-LENGTH CONTROL PROTEIN"/>
    <property type="match status" value="1"/>
</dbReference>
<reference evidence="6 7" key="1">
    <citation type="submission" date="2024-04" db="EMBL/GenBank/DDBJ databases">
        <title>Kosakonia calanthae sp. nov., a halophilic bacterium isolated from leaves of Calanthe tiplacata.</title>
        <authorList>
            <person name="Wu P."/>
        </authorList>
    </citation>
    <scope>NUCLEOTIDE SEQUENCE [LARGE SCALE GENOMIC DNA]</scope>
    <source>
        <strain evidence="6 7">BYX6</strain>
    </source>
</reference>
<dbReference type="Pfam" id="PF02120">
    <property type="entry name" value="Flg_hook"/>
    <property type="match status" value="1"/>
</dbReference>
<dbReference type="InterPro" id="IPR038610">
    <property type="entry name" value="FliK-like_C_sf"/>
</dbReference>
<dbReference type="CDD" id="cd17470">
    <property type="entry name" value="T3SS_Flik_C"/>
    <property type="match status" value="1"/>
</dbReference>
<feature type="compositionally biased region" description="Low complexity" evidence="4">
    <location>
        <begin position="368"/>
        <end position="392"/>
    </location>
</feature>
<dbReference type="InterPro" id="IPR052563">
    <property type="entry name" value="FliK"/>
</dbReference>
<dbReference type="InterPro" id="IPR021136">
    <property type="entry name" value="Flagellar_hook_control-like_C"/>
</dbReference>
<feature type="region of interest" description="Disordered" evidence="4">
    <location>
        <begin position="368"/>
        <end position="414"/>
    </location>
</feature>
<evidence type="ECO:0000256" key="2">
    <source>
        <dbReference type="ARBA" id="ARBA00009149"/>
    </source>
</evidence>
<evidence type="ECO:0000313" key="7">
    <source>
        <dbReference type="Proteomes" id="UP001466893"/>
    </source>
</evidence>
<protein>
    <submittedName>
        <fullName evidence="6">Flagellar hook length control protein FliK</fullName>
    </submittedName>
</protein>
<accession>A0ABZ3BFL6</accession>
<evidence type="ECO:0000256" key="4">
    <source>
        <dbReference type="SAM" id="MobiDB-lite"/>
    </source>
</evidence>
<organism evidence="6 7">
    <name type="scientific">Kosakonia calanthes</name>
    <dbReference type="NCBI Taxonomy" id="3139408"/>
    <lineage>
        <taxon>Bacteria</taxon>
        <taxon>Pseudomonadati</taxon>
        <taxon>Pseudomonadota</taxon>
        <taxon>Gammaproteobacteria</taxon>
        <taxon>Enterobacterales</taxon>
        <taxon>Enterobacteriaceae</taxon>
        <taxon>Kosakonia</taxon>
    </lineage>
</organism>
<dbReference type="RefSeq" id="WP_342324744.1">
    <property type="nucleotide sequence ID" value="NZ_CP151800.1"/>
</dbReference>
<dbReference type="PANTHER" id="PTHR37533:SF2">
    <property type="entry name" value="FLAGELLAR HOOK-LENGTH CONTROL PROTEIN"/>
    <property type="match status" value="1"/>
</dbReference>
<proteinExistence type="inferred from homology"/>
<keyword evidence="7" id="KW-1185">Reference proteome</keyword>
<comment type="function">
    <text evidence="1">Controls the length of the flagellar hook.</text>
</comment>
<gene>
    <name evidence="6" type="primary">fliK</name>
    <name evidence="6" type="ORF">AAEY27_08940</name>
</gene>
<comment type="similarity">
    <text evidence="2">Belongs to the FliK family.</text>
</comment>
<keyword evidence="3" id="KW-1005">Bacterial flagellum biogenesis</keyword>
<dbReference type="NCBIfam" id="NF007514">
    <property type="entry name" value="PRK10118.1"/>
    <property type="match status" value="1"/>
</dbReference>
<dbReference type="Gene3D" id="3.30.750.140">
    <property type="match status" value="1"/>
</dbReference>
<feature type="region of interest" description="Disordered" evidence="4">
    <location>
        <begin position="197"/>
        <end position="216"/>
    </location>
</feature>
<dbReference type="EMBL" id="CP151800">
    <property type="protein sequence ID" value="WZV99981.1"/>
    <property type="molecule type" value="Genomic_DNA"/>
</dbReference>
<evidence type="ECO:0000313" key="6">
    <source>
        <dbReference type="EMBL" id="WZV99981.1"/>
    </source>
</evidence>
<evidence type="ECO:0000256" key="1">
    <source>
        <dbReference type="ARBA" id="ARBA00003944"/>
    </source>
</evidence>
<sequence length="421" mass="42929">MITLPKLLVTESDTTTTGAQTGKTGGDAAQDFLAMLTGAMSGVQGQESDAPLTLADLQAAALSGKLGKGNLTAAAGEETQAQTPAQKLADLLARQSAKSDVIASAKSTEDMQNLLSGLTPAAKTDVLAALSKTAQASDSDEKTDLSDDELAGLSALMAMLPHQQAAQLTTSAQPTTATGKVDVAGAANRALNNSAMSTATDADLPRTGAKADNATGAAPFNVADDAQQTATLASTASAKKENDTAALQTTNTTASLAPVTTSVSAAQASTPVAAPVLSAPLGSHEWQQNLSQHVTLFTRQGQQSAELRLHPEDLGQVQISIKLEDNQAQLQMVSAHSHVRQALEAALPMLRTSLAESGIQLGQSNISSESFAGQQQQSSQQQQASRSGSGDRFGSDDEEALVAPASLQSAARGNGAVDIFA</sequence>
<dbReference type="PRINTS" id="PR01007">
    <property type="entry name" value="FLGHOOKFLIK"/>
</dbReference>
<feature type="domain" description="Flagellar hook-length control protein-like C-terminal" evidence="5">
    <location>
        <begin position="294"/>
        <end position="374"/>
    </location>
</feature>
<keyword evidence="6" id="KW-0969">Cilium</keyword>
<name>A0ABZ3BFL6_9ENTR</name>